<name>A0A934RPM8_9BACT</name>
<dbReference type="GO" id="GO:0004065">
    <property type="term" value="F:arylsulfatase activity"/>
    <property type="evidence" value="ECO:0007669"/>
    <property type="project" value="TreeGrafter"/>
</dbReference>
<reference evidence="5" key="1">
    <citation type="submission" date="2021-01" db="EMBL/GenBank/DDBJ databases">
        <title>Modified the classification status of verrucomicrobia.</title>
        <authorList>
            <person name="Feng X."/>
        </authorList>
    </citation>
    <scope>NUCLEOTIDE SEQUENCE</scope>
    <source>
        <strain evidence="5">KCTC 12986</strain>
    </source>
</reference>
<protein>
    <submittedName>
        <fullName evidence="5">Sulfatase</fullName>
    </submittedName>
</protein>
<dbReference type="Pfam" id="PF00884">
    <property type="entry name" value="Sulfatase"/>
    <property type="match status" value="1"/>
</dbReference>
<feature type="domain" description="Sulfatase N-terminal" evidence="4">
    <location>
        <begin position="16"/>
        <end position="316"/>
    </location>
</feature>
<dbReference type="InterPro" id="IPR017850">
    <property type="entry name" value="Alkaline_phosphatase_core_sf"/>
</dbReference>
<dbReference type="SUPFAM" id="SSF53649">
    <property type="entry name" value="Alkaline phosphatase-like"/>
    <property type="match status" value="1"/>
</dbReference>
<evidence type="ECO:0000313" key="5">
    <source>
        <dbReference type="EMBL" id="MBK1833532.1"/>
    </source>
</evidence>
<gene>
    <name evidence="5" type="ORF">JIN78_05605</name>
</gene>
<accession>A0A934RPM8</accession>
<dbReference type="AlphaFoldDB" id="A0A934RPM8"/>
<evidence type="ECO:0000313" key="6">
    <source>
        <dbReference type="Proteomes" id="UP000604083"/>
    </source>
</evidence>
<dbReference type="InterPro" id="IPR050738">
    <property type="entry name" value="Sulfatase"/>
</dbReference>
<evidence type="ECO:0000256" key="2">
    <source>
        <dbReference type="ARBA" id="ARBA00022801"/>
    </source>
</evidence>
<evidence type="ECO:0000256" key="3">
    <source>
        <dbReference type="SAM" id="MobiDB-lite"/>
    </source>
</evidence>
<sequence>MLLALLLFSPFLRAAPNIVLFVTDDQSPIAGCYGSPLIETPHLDALAAEGTLFTQAYATTASCSASRSVILTGLHNHANGLYGHTHDYHKFESFLSSAAVSLPLQLKALGYRTAHIGKLHVAPQAVYHFDQYLPKKGGHNTPQWVESCRPLFEEDSDAPFFLAFWTQDPHRSGQVVSDVPEKLKPNRFGNPAPGESYPGTEEVIYDPAEVPVPAFLPDTIECRRELAQYYQSVTRTDKALGALVQALKDAGEYDKTLILFTADHGMAFPGAKTTVYEAGLHVPFVVRDPRVKKGGVQNAALLSHADITPSLLDAAGGLREDQKTPRQLLPVPKPGKGENPGRKVTSYHGRSWLGLVGTSEDEGWDEVMASHTFHEIQMYYPMRALRDRRYKLIWNLAAPLPYPFASDLWAASTWQAQYQKGPQAPYGQRTVDSYIQRPAFELYDLQEDPAESRNLAQDPAHRERLDSLKARLKAAQENTADPWVLKWRYE</sequence>
<organism evidence="5 6">
    <name type="scientific">Roseibacillus ishigakijimensis</name>
    <dbReference type="NCBI Taxonomy" id="454146"/>
    <lineage>
        <taxon>Bacteria</taxon>
        <taxon>Pseudomonadati</taxon>
        <taxon>Verrucomicrobiota</taxon>
        <taxon>Verrucomicrobiia</taxon>
        <taxon>Verrucomicrobiales</taxon>
        <taxon>Verrucomicrobiaceae</taxon>
        <taxon>Roseibacillus</taxon>
    </lineage>
</organism>
<feature type="region of interest" description="Disordered" evidence="3">
    <location>
        <begin position="319"/>
        <end position="343"/>
    </location>
</feature>
<proteinExistence type="inferred from homology"/>
<evidence type="ECO:0000256" key="1">
    <source>
        <dbReference type="ARBA" id="ARBA00008779"/>
    </source>
</evidence>
<dbReference type="CDD" id="cd16027">
    <property type="entry name" value="SGSH"/>
    <property type="match status" value="1"/>
</dbReference>
<dbReference type="InterPro" id="IPR000917">
    <property type="entry name" value="Sulfatase_N"/>
</dbReference>
<comment type="similarity">
    <text evidence="1">Belongs to the sulfatase family.</text>
</comment>
<evidence type="ECO:0000259" key="4">
    <source>
        <dbReference type="Pfam" id="PF00884"/>
    </source>
</evidence>
<dbReference type="Gene3D" id="3.40.720.10">
    <property type="entry name" value="Alkaline Phosphatase, subunit A"/>
    <property type="match status" value="1"/>
</dbReference>
<keyword evidence="2" id="KW-0378">Hydrolase</keyword>
<dbReference type="EMBL" id="JAENIO010000010">
    <property type="protein sequence ID" value="MBK1833532.1"/>
    <property type="molecule type" value="Genomic_DNA"/>
</dbReference>
<dbReference type="PANTHER" id="PTHR42693:SF53">
    <property type="entry name" value="ENDO-4-O-SULFATASE"/>
    <property type="match status" value="1"/>
</dbReference>
<comment type="caution">
    <text evidence="5">The sequence shown here is derived from an EMBL/GenBank/DDBJ whole genome shotgun (WGS) entry which is preliminary data.</text>
</comment>
<dbReference type="Proteomes" id="UP000604083">
    <property type="component" value="Unassembled WGS sequence"/>
</dbReference>
<dbReference type="PANTHER" id="PTHR42693">
    <property type="entry name" value="ARYLSULFATASE FAMILY MEMBER"/>
    <property type="match status" value="1"/>
</dbReference>
<keyword evidence="6" id="KW-1185">Reference proteome</keyword>